<evidence type="ECO:0000256" key="1">
    <source>
        <dbReference type="ARBA" id="ARBA00004571"/>
    </source>
</evidence>
<comment type="caution">
    <text evidence="19">The sequence shown here is derived from an EMBL/GenBank/DDBJ whole genome shotgun (WGS) entry which is preliminary data.</text>
</comment>
<evidence type="ECO:0000256" key="3">
    <source>
        <dbReference type="ARBA" id="ARBA00022448"/>
    </source>
</evidence>
<keyword evidence="4 14" id="KW-1134">Transmembrane beta strand</keyword>
<dbReference type="Pfam" id="PF00593">
    <property type="entry name" value="TonB_dep_Rec_b-barrel"/>
    <property type="match status" value="1"/>
</dbReference>
<keyword evidence="12 19" id="KW-0675">Receptor</keyword>
<name>A0A8J3AMV4_9BURK</name>
<keyword evidence="8" id="KW-0408">Iron</keyword>
<evidence type="ECO:0000256" key="2">
    <source>
        <dbReference type="ARBA" id="ARBA00009810"/>
    </source>
</evidence>
<evidence type="ECO:0000256" key="9">
    <source>
        <dbReference type="ARBA" id="ARBA00023065"/>
    </source>
</evidence>
<dbReference type="GO" id="GO:0009279">
    <property type="term" value="C:cell outer membrane"/>
    <property type="evidence" value="ECO:0007669"/>
    <property type="project" value="UniProtKB-SubCell"/>
</dbReference>
<keyword evidence="9" id="KW-0406">Ion transport</keyword>
<evidence type="ECO:0000256" key="8">
    <source>
        <dbReference type="ARBA" id="ARBA00023004"/>
    </source>
</evidence>
<dbReference type="Pfam" id="PF07715">
    <property type="entry name" value="Plug"/>
    <property type="match status" value="1"/>
</dbReference>
<evidence type="ECO:0000256" key="16">
    <source>
        <dbReference type="SAM" id="SignalP"/>
    </source>
</evidence>
<evidence type="ECO:0000256" key="4">
    <source>
        <dbReference type="ARBA" id="ARBA00022452"/>
    </source>
</evidence>
<evidence type="ECO:0000256" key="5">
    <source>
        <dbReference type="ARBA" id="ARBA00022496"/>
    </source>
</evidence>
<keyword evidence="7 16" id="KW-0732">Signal</keyword>
<accession>A0A8J3AMV4</accession>
<keyword evidence="20" id="KW-1185">Reference proteome</keyword>
<evidence type="ECO:0000256" key="11">
    <source>
        <dbReference type="ARBA" id="ARBA00023136"/>
    </source>
</evidence>
<dbReference type="CDD" id="cd01347">
    <property type="entry name" value="ligand_gated_channel"/>
    <property type="match status" value="1"/>
</dbReference>
<dbReference type="PANTHER" id="PTHR32552:SF68">
    <property type="entry name" value="FERRICHROME OUTER MEMBRANE TRANSPORTER_PHAGE RECEPTOR"/>
    <property type="match status" value="1"/>
</dbReference>
<reference evidence="20" key="1">
    <citation type="journal article" date="2019" name="Int. J. Syst. Evol. Microbiol.">
        <title>The Global Catalogue of Microorganisms (GCM) 10K type strain sequencing project: providing services to taxonomists for standard genome sequencing and annotation.</title>
        <authorList>
            <consortium name="The Broad Institute Genomics Platform"/>
            <consortium name="The Broad Institute Genome Sequencing Center for Infectious Disease"/>
            <person name="Wu L."/>
            <person name="Ma J."/>
        </authorList>
    </citation>
    <scope>NUCLEOTIDE SEQUENCE [LARGE SCALE GENOMIC DNA]</scope>
    <source>
        <strain evidence="20">CCM 2767</strain>
    </source>
</reference>
<dbReference type="AlphaFoldDB" id="A0A8J3AMV4"/>
<keyword evidence="10 15" id="KW-0798">TonB box</keyword>
<evidence type="ECO:0000256" key="6">
    <source>
        <dbReference type="ARBA" id="ARBA00022692"/>
    </source>
</evidence>
<feature type="chain" id="PRO_5035152027" evidence="16">
    <location>
        <begin position="36"/>
        <end position="713"/>
    </location>
</feature>
<dbReference type="Gene3D" id="2.40.170.20">
    <property type="entry name" value="TonB-dependent receptor, beta-barrel domain"/>
    <property type="match status" value="1"/>
</dbReference>
<dbReference type="InterPro" id="IPR012910">
    <property type="entry name" value="Plug_dom"/>
</dbReference>
<feature type="signal peptide" evidence="16">
    <location>
        <begin position="1"/>
        <end position="35"/>
    </location>
</feature>
<dbReference type="SUPFAM" id="SSF56935">
    <property type="entry name" value="Porins"/>
    <property type="match status" value="1"/>
</dbReference>
<keyword evidence="13 14" id="KW-0998">Cell outer membrane</keyword>
<evidence type="ECO:0000256" key="10">
    <source>
        <dbReference type="ARBA" id="ARBA00023077"/>
    </source>
</evidence>
<proteinExistence type="inferred from homology"/>
<evidence type="ECO:0000259" key="17">
    <source>
        <dbReference type="Pfam" id="PF00593"/>
    </source>
</evidence>
<dbReference type="InterPro" id="IPR039426">
    <property type="entry name" value="TonB-dep_rcpt-like"/>
</dbReference>
<sequence length="713" mass="78762">MTCEKKPSLSRLTRSIRYALLASATTTFSALPAYAQEQQARDAVLPAVEVTGQQETATSPVQGYRATRAATATKTDTPLAETPQSVTVVTRDQMTDQGATNLQDALTYAAGVRSDAYGVDSRNDAFTIRGATPTTYVDGMRQTNGYYTSSVRPDPFTLERIEVLRGPSAMMYGQGSTGGVVNLVSKRPQETFQGEVGVQLGTFGRKQLQADVTGPLSEDGKWLYRLVAVARDSDTQVDFVGDDRFLLAPSLTWKPSDRTTLTFQASHQRDRTGSTAQFLPWAGMVTPNVSGQIPSSRFIGEPTDRYDTDRTTVGYLLEHKFNEQWMVRQNMRYARNKVDYVTHYADSFATDPSTGQPGGWAIDPVNQRLIRRIAGAQLDHTRITTIDQHLQGNLQTGNVKHTVLAGLDYTDYQLDSARGSGSNTIDVYAPVYGNPVSMTLVNQPRNTQKQTGVYLQDQMKFGEKWIAVLGVRHDRVTNGLAGSADNKDSATTGRLGLMYLMDNGWSPYVSYSESFTPLTGTDRLGTRYKPLEGEQIEAGVKYMPADGKSQFTAAIWKIKEKNQQTNDPVNPLFRIQVDSTKNKGLELEWRAAVTPTFDAIAHYNYLDLDDKLTGIPKHQAAAWGKWKLNVGDVSGLSFGAGVRYMSSFKDGIAPTTPSVTLLDTMLSWDNGQWRYALNINNLTDKLYNAACLLRGDCWYGARRTAVASATYRF</sequence>
<gene>
    <name evidence="19" type="primary">bfrI</name>
    <name evidence="19" type="ORF">GCM10008066_05140</name>
</gene>
<dbReference type="InterPro" id="IPR000531">
    <property type="entry name" value="Beta-barrel_TonB"/>
</dbReference>
<evidence type="ECO:0000256" key="7">
    <source>
        <dbReference type="ARBA" id="ARBA00022729"/>
    </source>
</evidence>
<dbReference type="Gene3D" id="2.170.130.10">
    <property type="entry name" value="TonB-dependent receptor, plug domain"/>
    <property type="match status" value="1"/>
</dbReference>
<keyword evidence="5" id="KW-0410">Iron transport</keyword>
<dbReference type="PANTHER" id="PTHR32552">
    <property type="entry name" value="FERRICHROME IRON RECEPTOR-RELATED"/>
    <property type="match status" value="1"/>
</dbReference>
<evidence type="ECO:0000256" key="15">
    <source>
        <dbReference type="RuleBase" id="RU003357"/>
    </source>
</evidence>
<dbReference type="RefSeq" id="WP_188379713.1">
    <property type="nucleotide sequence ID" value="NZ_BMDI01000001.1"/>
</dbReference>
<dbReference type="GO" id="GO:0015891">
    <property type="term" value="P:siderophore transport"/>
    <property type="evidence" value="ECO:0007669"/>
    <property type="project" value="InterPro"/>
</dbReference>
<dbReference type="GO" id="GO:0038023">
    <property type="term" value="F:signaling receptor activity"/>
    <property type="evidence" value="ECO:0007669"/>
    <property type="project" value="InterPro"/>
</dbReference>
<protein>
    <submittedName>
        <fullName evidence="19">Ferrisiderophore receptor</fullName>
    </submittedName>
</protein>
<evidence type="ECO:0000313" key="20">
    <source>
        <dbReference type="Proteomes" id="UP000642180"/>
    </source>
</evidence>
<feature type="domain" description="TonB-dependent receptor plug" evidence="18">
    <location>
        <begin position="79"/>
        <end position="180"/>
    </location>
</feature>
<dbReference type="EMBL" id="BMDI01000001">
    <property type="protein sequence ID" value="GGI16673.1"/>
    <property type="molecule type" value="Genomic_DNA"/>
</dbReference>
<dbReference type="PROSITE" id="PS52016">
    <property type="entry name" value="TONB_DEPENDENT_REC_3"/>
    <property type="match status" value="1"/>
</dbReference>
<evidence type="ECO:0000256" key="14">
    <source>
        <dbReference type="PROSITE-ProRule" id="PRU01360"/>
    </source>
</evidence>
<organism evidence="19 20">
    <name type="scientific">Oxalicibacterium faecigallinarum</name>
    <dbReference type="NCBI Taxonomy" id="573741"/>
    <lineage>
        <taxon>Bacteria</taxon>
        <taxon>Pseudomonadati</taxon>
        <taxon>Pseudomonadota</taxon>
        <taxon>Betaproteobacteria</taxon>
        <taxon>Burkholderiales</taxon>
        <taxon>Oxalobacteraceae</taxon>
        <taxon>Oxalicibacterium</taxon>
    </lineage>
</organism>
<dbReference type="FunFam" id="2.170.130.10:FF:000001">
    <property type="entry name" value="Catecholate siderophore TonB-dependent receptor"/>
    <property type="match status" value="1"/>
</dbReference>
<feature type="domain" description="TonB-dependent receptor-like beta-barrel" evidence="17">
    <location>
        <begin position="253"/>
        <end position="682"/>
    </location>
</feature>
<keyword evidence="3 14" id="KW-0813">Transport</keyword>
<dbReference type="NCBIfam" id="TIGR01783">
    <property type="entry name" value="TonB-siderophor"/>
    <property type="match status" value="1"/>
</dbReference>
<dbReference type="InterPro" id="IPR036942">
    <property type="entry name" value="Beta-barrel_TonB_sf"/>
</dbReference>
<keyword evidence="6 14" id="KW-0812">Transmembrane</keyword>
<dbReference type="InterPro" id="IPR010105">
    <property type="entry name" value="TonB_sidphr_rcpt"/>
</dbReference>
<evidence type="ECO:0000259" key="18">
    <source>
        <dbReference type="Pfam" id="PF07715"/>
    </source>
</evidence>
<keyword evidence="11 14" id="KW-0472">Membrane</keyword>
<comment type="subcellular location">
    <subcellularLocation>
        <location evidence="1 14">Cell outer membrane</location>
        <topology evidence="1 14">Multi-pass membrane protein</topology>
    </subcellularLocation>
</comment>
<evidence type="ECO:0000256" key="13">
    <source>
        <dbReference type="ARBA" id="ARBA00023237"/>
    </source>
</evidence>
<comment type="similarity">
    <text evidence="2 14 15">Belongs to the TonB-dependent receptor family.</text>
</comment>
<evidence type="ECO:0000256" key="12">
    <source>
        <dbReference type="ARBA" id="ARBA00023170"/>
    </source>
</evidence>
<dbReference type="InterPro" id="IPR037066">
    <property type="entry name" value="Plug_dom_sf"/>
</dbReference>
<dbReference type="GO" id="GO:0015344">
    <property type="term" value="F:siderophore uptake transmembrane transporter activity"/>
    <property type="evidence" value="ECO:0007669"/>
    <property type="project" value="TreeGrafter"/>
</dbReference>
<evidence type="ECO:0000313" key="19">
    <source>
        <dbReference type="EMBL" id="GGI16673.1"/>
    </source>
</evidence>
<dbReference type="Proteomes" id="UP000642180">
    <property type="component" value="Unassembled WGS sequence"/>
</dbReference>